<dbReference type="InterPro" id="IPR012545">
    <property type="entry name" value="DUF1697"/>
</dbReference>
<sequence length="187" mass="19920">MSERHVALLRGVNVGGANRLPMARLREVAQELGWQDVMTYIQSGNLVFSATGDPSGLAAVLHEGLASGTGLDVDVLVLTAAEVVALEEDCPWPDVEDARHVHAVLHPQVLGQRAREAVAEAVATSRGRGSRDEAVPVGRVLWLHTPDGAGRSVLMGLLDRAPVRSSSGWATARNLATVRRLRAMVEA</sequence>
<gene>
    <name evidence="1" type="ORF">GCM10011509_13780</name>
</gene>
<dbReference type="PIRSF" id="PIRSF008502">
    <property type="entry name" value="UCP008502"/>
    <property type="match status" value="1"/>
</dbReference>
<keyword evidence="2" id="KW-1185">Reference proteome</keyword>
<reference evidence="2" key="1">
    <citation type="journal article" date="2019" name="Int. J. Syst. Evol. Microbiol.">
        <title>The Global Catalogue of Microorganisms (GCM) 10K type strain sequencing project: providing services to taxonomists for standard genome sequencing and annotation.</title>
        <authorList>
            <consortium name="The Broad Institute Genomics Platform"/>
            <consortium name="The Broad Institute Genome Sequencing Center for Infectious Disease"/>
            <person name="Wu L."/>
            <person name="Ma J."/>
        </authorList>
    </citation>
    <scope>NUCLEOTIDE SEQUENCE [LARGE SCALE GENOMIC DNA]</scope>
    <source>
        <strain evidence="2">CGMCC 1.5362</strain>
    </source>
</reference>
<dbReference type="SUPFAM" id="SSF160379">
    <property type="entry name" value="SP0830-like"/>
    <property type="match status" value="1"/>
</dbReference>
<organism evidence="1 2">
    <name type="scientific">Ornithinimicrobium pekingense</name>
    <dbReference type="NCBI Taxonomy" id="384677"/>
    <lineage>
        <taxon>Bacteria</taxon>
        <taxon>Bacillati</taxon>
        <taxon>Actinomycetota</taxon>
        <taxon>Actinomycetes</taxon>
        <taxon>Micrococcales</taxon>
        <taxon>Ornithinimicrobiaceae</taxon>
        <taxon>Ornithinimicrobium</taxon>
    </lineage>
</organism>
<evidence type="ECO:0000313" key="1">
    <source>
        <dbReference type="EMBL" id="GGK66651.1"/>
    </source>
</evidence>
<dbReference type="RefSeq" id="WP_022923083.1">
    <property type="nucleotide sequence ID" value="NZ_BMLB01000003.1"/>
</dbReference>
<evidence type="ECO:0008006" key="3">
    <source>
        <dbReference type="Google" id="ProtNLM"/>
    </source>
</evidence>
<dbReference type="PANTHER" id="PTHR36439:SF1">
    <property type="entry name" value="DUF1697 DOMAIN-CONTAINING PROTEIN"/>
    <property type="match status" value="1"/>
</dbReference>
<dbReference type="PANTHER" id="PTHR36439">
    <property type="entry name" value="BLL4334 PROTEIN"/>
    <property type="match status" value="1"/>
</dbReference>
<proteinExistence type="predicted"/>
<dbReference type="Pfam" id="PF08002">
    <property type="entry name" value="DUF1697"/>
    <property type="match status" value="1"/>
</dbReference>
<evidence type="ECO:0000313" key="2">
    <source>
        <dbReference type="Proteomes" id="UP000662111"/>
    </source>
</evidence>
<protein>
    <recommendedName>
        <fullName evidence="3">DUF1697 domain-containing protein</fullName>
    </recommendedName>
</protein>
<dbReference type="EMBL" id="BMLB01000003">
    <property type="protein sequence ID" value="GGK66651.1"/>
    <property type="molecule type" value="Genomic_DNA"/>
</dbReference>
<accession>A0ABQ2FAG2</accession>
<name>A0ABQ2FAG2_9MICO</name>
<dbReference type="Gene3D" id="3.30.70.1280">
    <property type="entry name" value="SP0830-like domains"/>
    <property type="match status" value="1"/>
</dbReference>
<dbReference type="Proteomes" id="UP000662111">
    <property type="component" value="Unassembled WGS sequence"/>
</dbReference>
<comment type="caution">
    <text evidence="1">The sequence shown here is derived from an EMBL/GenBank/DDBJ whole genome shotgun (WGS) entry which is preliminary data.</text>
</comment>